<dbReference type="InterPro" id="IPR013108">
    <property type="entry name" value="Amidohydro_3"/>
</dbReference>
<name>A0A2U1SZ87_9MICO</name>
<dbReference type="Gene3D" id="3.10.310.70">
    <property type="match status" value="1"/>
</dbReference>
<dbReference type="InterPro" id="IPR011059">
    <property type="entry name" value="Metal-dep_hydrolase_composite"/>
</dbReference>
<sequence>MSVLLRNANIGGARDVGLADSNASGYTDILIEAGRIARIAPGLHDGSAETVDLEGRVVIPGLWDNHVHMSQWAFASSTLSLAAASSARQAADMVSRALSAEPAKRGGVDRSDMSSPFVGTAFHDALWPDAPHRTALDEVSGSRAVVLLSNDLHCVWLNSVALEMYGFADHPTGVLREDDAFAVSQRLLAAPDAVLDGWVDSALRSAATRGIVGIVDLEMRWNLDDWMRRRRSGSDSTRIEFGIYAQHLDRAIELGLRTGQQLDELTSVGRLKVVTDGSLGTRTAFCYDEYPGLSGPDSHGLLTLPPHEVMPLIRRAVNAGIEPTVHAIGDHANALVLDAYEQLGIPGRIEHAQLLRESDVARFAQLGIVASVQPEHAMDDRDIADRFWEGRTQRSFMVRSLLDAGVELALGSDAPVAPLDPWVTIAAAVARSRDGRAPWHPEQAISVGDALFASTRTRIGAGEVADLVVLDADPWAASGDDVRRMPVAATILAGRFTHRDV</sequence>
<dbReference type="PANTHER" id="PTHR22642:SF2">
    <property type="entry name" value="PROTEIN LONG AFTER FAR-RED 3"/>
    <property type="match status" value="1"/>
</dbReference>
<dbReference type="Gene3D" id="2.30.40.10">
    <property type="entry name" value="Urease, subunit C, domain 1"/>
    <property type="match status" value="1"/>
</dbReference>
<dbReference type="SUPFAM" id="SSF51338">
    <property type="entry name" value="Composite domain of metallo-dependent hydrolases"/>
    <property type="match status" value="1"/>
</dbReference>
<keyword evidence="3" id="KW-1185">Reference proteome</keyword>
<gene>
    <name evidence="2" type="ORF">DF220_03130</name>
</gene>
<dbReference type="EMBL" id="QEEX01000001">
    <property type="protein sequence ID" value="PWB96937.1"/>
    <property type="molecule type" value="Genomic_DNA"/>
</dbReference>
<dbReference type="AlphaFoldDB" id="A0A2U1SZ87"/>
<dbReference type="PANTHER" id="PTHR22642">
    <property type="entry name" value="IMIDAZOLONEPROPIONASE"/>
    <property type="match status" value="1"/>
</dbReference>
<dbReference type="Pfam" id="PF07969">
    <property type="entry name" value="Amidohydro_3"/>
    <property type="match status" value="1"/>
</dbReference>
<dbReference type="SUPFAM" id="SSF51556">
    <property type="entry name" value="Metallo-dependent hydrolases"/>
    <property type="match status" value="1"/>
</dbReference>
<evidence type="ECO:0000313" key="3">
    <source>
        <dbReference type="Proteomes" id="UP000244978"/>
    </source>
</evidence>
<dbReference type="Gene3D" id="3.20.20.140">
    <property type="entry name" value="Metal-dependent hydrolases"/>
    <property type="match status" value="1"/>
</dbReference>
<organism evidence="2 3">
    <name type="scientific">Homoserinimonas hongtaonis</name>
    <dbReference type="NCBI Taxonomy" id="2079791"/>
    <lineage>
        <taxon>Bacteria</taxon>
        <taxon>Bacillati</taxon>
        <taxon>Actinomycetota</taxon>
        <taxon>Actinomycetes</taxon>
        <taxon>Micrococcales</taxon>
        <taxon>Microbacteriaceae</taxon>
        <taxon>Homoserinimonas</taxon>
    </lineage>
</organism>
<dbReference type="InterPro" id="IPR032466">
    <property type="entry name" value="Metal_Hydrolase"/>
</dbReference>
<reference evidence="3" key="1">
    <citation type="submission" date="2018-04" db="EMBL/GenBank/DDBJ databases">
        <authorList>
            <person name="Liu S."/>
            <person name="Wang Z."/>
            <person name="Li J."/>
        </authorList>
    </citation>
    <scope>NUCLEOTIDE SEQUENCE [LARGE SCALE GENOMIC DNA]</scope>
    <source>
        <strain evidence="3">S1194</strain>
    </source>
</reference>
<protein>
    <submittedName>
        <fullName evidence="2">Amidohydrolase</fullName>
    </submittedName>
</protein>
<keyword evidence="2" id="KW-0378">Hydrolase</keyword>
<evidence type="ECO:0000259" key="1">
    <source>
        <dbReference type="Pfam" id="PF07969"/>
    </source>
</evidence>
<evidence type="ECO:0000313" key="2">
    <source>
        <dbReference type="EMBL" id="PWB96937.1"/>
    </source>
</evidence>
<accession>A0A2U1SZ87</accession>
<dbReference type="GO" id="GO:0016810">
    <property type="term" value="F:hydrolase activity, acting on carbon-nitrogen (but not peptide) bonds"/>
    <property type="evidence" value="ECO:0007669"/>
    <property type="project" value="InterPro"/>
</dbReference>
<dbReference type="RefSeq" id="WP_108996960.1">
    <property type="nucleotide sequence ID" value="NZ_QEEX01000001.1"/>
</dbReference>
<proteinExistence type="predicted"/>
<dbReference type="Proteomes" id="UP000244978">
    <property type="component" value="Unassembled WGS sequence"/>
</dbReference>
<feature type="domain" description="Amidohydrolase 3" evidence="1">
    <location>
        <begin position="49"/>
        <end position="497"/>
    </location>
</feature>
<comment type="caution">
    <text evidence="2">The sequence shown here is derived from an EMBL/GenBank/DDBJ whole genome shotgun (WGS) entry which is preliminary data.</text>
</comment>